<dbReference type="Proteomes" id="UP000502498">
    <property type="component" value="Chromosome"/>
</dbReference>
<organism evidence="3 4">
    <name type="scientific">Microbacterium hominis</name>
    <dbReference type="NCBI Taxonomy" id="162426"/>
    <lineage>
        <taxon>Bacteria</taxon>
        <taxon>Bacillati</taxon>
        <taxon>Actinomycetota</taxon>
        <taxon>Actinomycetes</taxon>
        <taxon>Micrococcales</taxon>
        <taxon>Microbacteriaceae</taxon>
        <taxon>Microbacterium</taxon>
    </lineage>
</organism>
<dbReference type="Gene3D" id="2.60.120.260">
    <property type="entry name" value="Galactose-binding domain-like"/>
    <property type="match status" value="1"/>
</dbReference>
<name>A0A7D4Q993_9MICO</name>
<sequence length="382" mass="41661">MNHDIAELVSRSLRGAVDIDARETGLTPIRLPLSARAQFDGDWMRIASEQASGVRCEFRTAATWIELTAETTGLYLPWLPEQERWSVFSATVDGRFVGDGRTTGGSELHLAPDGRRFVKGAAATVRFDLGDSGGRERRVAIWLPQTEAVEISDVRADAPLHPAEPLDQLRWWHHGSSISHCIEAETPLGVWPVAAAGQLDLDVTNLGFAANAHLDPFTARAMRDSGADLFSLKIGINIVGADTMKRRTFIPALHGFLDTIRDGAPTAPILVISPILCPMHEDTPGPTVTDPETGERRGTPDAPADFMGAPLTLRSIREILREVVEARAVEDPALFYLDGLELFGPDDIAELPDGLHPSPAGYLRIADRFARSSVVEEWISRA</sequence>
<evidence type="ECO:0000259" key="2">
    <source>
        <dbReference type="Pfam" id="PF13472"/>
    </source>
</evidence>
<dbReference type="Gene3D" id="3.40.50.1110">
    <property type="entry name" value="SGNH hydrolase"/>
    <property type="match status" value="1"/>
</dbReference>
<dbReference type="InterPro" id="IPR013830">
    <property type="entry name" value="SGNH_hydro"/>
</dbReference>
<dbReference type="Pfam" id="PF13472">
    <property type="entry name" value="Lipase_GDSL_2"/>
    <property type="match status" value="1"/>
</dbReference>
<proteinExistence type="predicted"/>
<evidence type="ECO:0000313" key="4">
    <source>
        <dbReference type="Proteomes" id="UP000502498"/>
    </source>
</evidence>
<dbReference type="InterPro" id="IPR036514">
    <property type="entry name" value="SGNH_hydro_sf"/>
</dbReference>
<feature type="region of interest" description="Disordered" evidence="1">
    <location>
        <begin position="282"/>
        <end position="304"/>
    </location>
</feature>
<dbReference type="AlphaFoldDB" id="A0A7D4Q993"/>
<reference evidence="3 4" key="1">
    <citation type="submission" date="2020-05" db="EMBL/GenBank/DDBJ databases">
        <title>Strain PA2F3 complete genome.</title>
        <authorList>
            <person name="Kim Y.-S."/>
            <person name="Kim S.-J."/>
            <person name="Jung H.-k."/>
            <person name="Kim S.-E."/>
            <person name="Kim K.-H."/>
        </authorList>
    </citation>
    <scope>NUCLEOTIDE SEQUENCE [LARGE SCALE GENOMIC DNA]</scope>
    <source>
        <strain evidence="3 4">PA2F3</strain>
    </source>
</reference>
<feature type="domain" description="SGNH hydrolase-type esterase" evidence="2">
    <location>
        <begin position="175"/>
        <end position="362"/>
    </location>
</feature>
<gene>
    <name evidence="3" type="ORF">HQM25_14305</name>
</gene>
<evidence type="ECO:0000256" key="1">
    <source>
        <dbReference type="SAM" id="MobiDB-lite"/>
    </source>
</evidence>
<evidence type="ECO:0000313" key="3">
    <source>
        <dbReference type="EMBL" id="QKJ20419.1"/>
    </source>
</evidence>
<dbReference type="SUPFAM" id="SSF52266">
    <property type="entry name" value="SGNH hydrolase"/>
    <property type="match status" value="1"/>
</dbReference>
<dbReference type="EMBL" id="CP054038">
    <property type="protein sequence ID" value="QKJ20419.1"/>
    <property type="molecule type" value="Genomic_DNA"/>
</dbReference>
<dbReference type="RefSeq" id="WP_172990844.1">
    <property type="nucleotide sequence ID" value="NZ_CP054038.1"/>
</dbReference>
<protein>
    <submittedName>
        <fullName evidence="3">Lipase</fullName>
    </submittedName>
</protein>
<accession>A0A7D4Q993</accession>